<evidence type="ECO:0000313" key="3">
    <source>
        <dbReference type="Proteomes" id="UP000232638"/>
    </source>
</evidence>
<dbReference type="InterPro" id="IPR017853">
    <property type="entry name" value="GH"/>
</dbReference>
<name>A0A2K8UCK7_9GAMM</name>
<gene>
    <name evidence="2" type="ORF">THSYN_20915</name>
</gene>
<protein>
    <recommendedName>
        <fullName evidence="1">Glycoside hydrolase family 44 catalytic domain-containing protein</fullName>
    </recommendedName>
</protein>
<evidence type="ECO:0000313" key="2">
    <source>
        <dbReference type="EMBL" id="AUB83159.1"/>
    </source>
</evidence>
<dbReference type="Gene3D" id="3.20.20.80">
    <property type="entry name" value="Glycosidases"/>
    <property type="match status" value="1"/>
</dbReference>
<dbReference type="Gene3D" id="2.60.120.430">
    <property type="entry name" value="Galactose-binding lectin"/>
    <property type="match status" value="1"/>
</dbReference>
<organism evidence="2 3">
    <name type="scientific">Candidatus Thiodictyon syntrophicum</name>
    <dbReference type="NCBI Taxonomy" id="1166950"/>
    <lineage>
        <taxon>Bacteria</taxon>
        <taxon>Pseudomonadati</taxon>
        <taxon>Pseudomonadota</taxon>
        <taxon>Gammaproteobacteria</taxon>
        <taxon>Chromatiales</taxon>
        <taxon>Chromatiaceae</taxon>
        <taxon>Thiodictyon</taxon>
    </lineage>
</organism>
<proteinExistence type="predicted"/>
<accession>A0A2K8UCK7</accession>
<dbReference type="Proteomes" id="UP000232638">
    <property type="component" value="Chromosome"/>
</dbReference>
<evidence type="ECO:0000259" key="1">
    <source>
        <dbReference type="Pfam" id="PF12891"/>
    </source>
</evidence>
<dbReference type="Gene3D" id="2.60.40.1180">
    <property type="entry name" value="Golgi alpha-mannosidase II"/>
    <property type="match status" value="1"/>
</dbReference>
<sequence>MRPTACNGSLTRRPDLREWLIVLMIASLIPAFAARAADLMVYEDALAGGWQDWSWNTMRATDTALKATGAASLAVTYTAGWAGLSLRTSPAISTAGYSSIRFSVYGKPNGGKLSLFTQPTDNGTNSTAFLFTPTPNAWSVIDVPLSALGNPAQIARLTIMDWTGTIQPTYNLDALRLIGKTLPALSLKVDATAARKPISPLIYGINGSSATTADADFMKGLGVSVRRWGGNNTSRYNWQLDASNTGADWYFEDVRMSDAVNLPADSGANCVIAQDRREGVATVLTMPLIGYVAKDAASCGFGIAKYGAQTDKDWQWRPNCGNGVKTGGSLVTGNNPTDTSLAVGPSFAQAWVSALVSRYGNAANSGVRYYDLDNEPDLWWDTHRDVAPTGLNYDQLRDRTYQYAAAIKTADPGAQTLGPVVMGWTYYWHSPYDGQRQDWQTPDDRNAHGGTPLVPWYLQQMKAYELAHGKRILDFLDLHYYPAASGVALSPAGNTATQALRLNSTRSLWDPNYVDESWIASAGPDGGIVKLIPRMREWVSANYPGTKLAITEYNWGAPEHINGALAQADVLGIFGREGLDLATLWAPPQSSQPLAFAFRIYRNYNGSGGRFGETSVSAASSAQDRLAIYAAEEAATGALTLVVINKTAGNLSAPLTLSHFTSGGLVQGWRYSAARLTGITRLPDQGLSGVTFTSTYPANSITLYRIPGRRL</sequence>
<dbReference type="Pfam" id="PF12891">
    <property type="entry name" value="Glyco_hydro_44"/>
    <property type="match status" value="1"/>
</dbReference>
<dbReference type="KEGG" id="tsy:THSYN_20915"/>
<dbReference type="AlphaFoldDB" id="A0A2K8UCK7"/>
<dbReference type="OrthoDB" id="9803686at2"/>
<dbReference type="InterPro" id="IPR024745">
    <property type="entry name" value="GH44_cat"/>
</dbReference>
<keyword evidence="3" id="KW-1185">Reference proteome</keyword>
<dbReference type="InterPro" id="IPR013780">
    <property type="entry name" value="Glyco_hydro_b"/>
</dbReference>
<dbReference type="EMBL" id="CP020370">
    <property type="protein sequence ID" value="AUB83159.1"/>
    <property type="molecule type" value="Genomic_DNA"/>
</dbReference>
<feature type="domain" description="Glycoside hydrolase family 44 catalytic" evidence="1">
    <location>
        <begin position="242"/>
        <end position="483"/>
    </location>
</feature>
<dbReference type="SUPFAM" id="SSF51445">
    <property type="entry name" value="(Trans)glycosidases"/>
    <property type="match status" value="1"/>
</dbReference>
<reference evidence="2 3" key="1">
    <citation type="submission" date="2017-03" db="EMBL/GenBank/DDBJ databases">
        <title>Complete genome sequence of Candidatus 'Thiodictyon syntrophicum' sp. nov. strain Cad16T, a photolithoautotroph purple sulfur bacterium isolated from an alpine meromictic lake.</title>
        <authorList>
            <person name="Luedin S.M."/>
            <person name="Pothier J.F."/>
            <person name="Danza F."/>
            <person name="Storelli N."/>
            <person name="Wittwer M."/>
            <person name="Tonolla M."/>
        </authorList>
    </citation>
    <scope>NUCLEOTIDE SEQUENCE [LARGE SCALE GENOMIC DNA]</scope>
    <source>
        <strain evidence="2 3">Cad16T</strain>
    </source>
</reference>